<accession>A0ACC3NQY9</accession>
<proteinExistence type="predicted"/>
<sequence length="75" mass="8535">MAGLFAKIKQFFRRRLRGRKSTPGVDERPPPYARLPPLPQQEYGTAMSVQAPLSQTSSTDVELEGEMEALWEQTR</sequence>
<protein>
    <submittedName>
        <fullName evidence="1">Uncharacterized protein</fullName>
    </submittedName>
</protein>
<comment type="caution">
    <text evidence="1">The sequence shown here is derived from an EMBL/GenBank/DDBJ whole genome shotgun (WGS) entry which is preliminary data.</text>
</comment>
<dbReference type="Proteomes" id="UP001281147">
    <property type="component" value="Unassembled WGS sequence"/>
</dbReference>
<dbReference type="EMBL" id="JAUTXU010000018">
    <property type="protein sequence ID" value="KAK3721349.1"/>
    <property type="molecule type" value="Genomic_DNA"/>
</dbReference>
<organism evidence="1 2">
    <name type="scientific">Vermiconidia calcicola</name>
    <dbReference type="NCBI Taxonomy" id="1690605"/>
    <lineage>
        <taxon>Eukaryota</taxon>
        <taxon>Fungi</taxon>
        <taxon>Dikarya</taxon>
        <taxon>Ascomycota</taxon>
        <taxon>Pezizomycotina</taxon>
        <taxon>Dothideomycetes</taxon>
        <taxon>Dothideomycetidae</taxon>
        <taxon>Mycosphaerellales</taxon>
        <taxon>Extremaceae</taxon>
        <taxon>Vermiconidia</taxon>
    </lineage>
</organism>
<evidence type="ECO:0000313" key="1">
    <source>
        <dbReference type="EMBL" id="KAK3721349.1"/>
    </source>
</evidence>
<keyword evidence="2" id="KW-1185">Reference proteome</keyword>
<reference evidence="1" key="1">
    <citation type="submission" date="2023-07" db="EMBL/GenBank/DDBJ databases">
        <title>Black Yeasts Isolated from many extreme environments.</title>
        <authorList>
            <person name="Coleine C."/>
            <person name="Stajich J.E."/>
            <person name="Selbmann L."/>
        </authorList>
    </citation>
    <scope>NUCLEOTIDE SEQUENCE</scope>
    <source>
        <strain evidence="1">CCFEE 5714</strain>
    </source>
</reference>
<evidence type="ECO:0000313" key="2">
    <source>
        <dbReference type="Proteomes" id="UP001281147"/>
    </source>
</evidence>
<name>A0ACC3NQY9_9PEZI</name>
<gene>
    <name evidence="1" type="ORF">LTR37_003225</name>
</gene>